<evidence type="ECO:0000313" key="4">
    <source>
        <dbReference type="Proteomes" id="UP000649617"/>
    </source>
</evidence>
<feature type="region of interest" description="Disordered" evidence="2">
    <location>
        <begin position="637"/>
        <end position="731"/>
    </location>
</feature>
<dbReference type="InterPro" id="IPR011010">
    <property type="entry name" value="DNA_brk_join_enz"/>
</dbReference>
<keyword evidence="4" id="KW-1185">Reference proteome</keyword>
<proteinExistence type="predicted"/>
<dbReference type="SUPFAM" id="SSF56349">
    <property type="entry name" value="DNA breaking-rejoining enzymes"/>
    <property type="match status" value="1"/>
</dbReference>
<dbReference type="InterPro" id="IPR052055">
    <property type="entry name" value="Hepadnavirus_pol/RT"/>
</dbReference>
<dbReference type="PANTHER" id="PTHR33050:SF7">
    <property type="entry name" value="RIBONUCLEASE H"/>
    <property type="match status" value="1"/>
</dbReference>
<protein>
    <recommendedName>
        <fullName evidence="5">Reverse transcriptase domain-containing protein</fullName>
    </recommendedName>
</protein>
<dbReference type="GO" id="GO:0003677">
    <property type="term" value="F:DNA binding"/>
    <property type="evidence" value="ECO:0007669"/>
    <property type="project" value="InterPro"/>
</dbReference>
<organism evidence="3 4">
    <name type="scientific">Symbiodinium pilosum</name>
    <name type="common">Dinoflagellate</name>
    <dbReference type="NCBI Taxonomy" id="2952"/>
    <lineage>
        <taxon>Eukaryota</taxon>
        <taxon>Sar</taxon>
        <taxon>Alveolata</taxon>
        <taxon>Dinophyceae</taxon>
        <taxon>Suessiales</taxon>
        <taxon>Symbiodiniaceae</taxon>
        <taxon>Symbiodinium</taxon>
    </lineage>
</organism>
<dbReference type="Proteomes" id="UP000649617">
    <property type="component" value="Unassembled WGS sequence"/>
</dbReference>
<dbReference type="GO" id="GO:0006310">
    <property type="term" value="P:DNA recombination"/>
    <property type="evidence" value="ECO:0007669"/>
    <property type="project" value="UniProtKB-KW"/>
</dbReference>
<evidence type="ECO:0000256" key="2">
    <source>
        <dbReference type="SAM" id="MobiDB-lite"/>
    </source>
</evidence>
<evidence type="ECO:0008006" key="5">
    <source>
        <dbReference type="Google" id="ProtNLM"/>
    </source>
</evidence>
<dbReference type="PANTHER" id="PTHR33050">
    <property type="entry name" value="REVERSE TRANSCRIPTASE DOMAIN-CONTAINING PROTEIN"/>
    <property type="match status" value="1"/>
</dbReference>
<reference evidence="3" key="1">
    <citation type="submission" date="2021-02" db="EMBL/GenBank/DDBJ databases">
        <authorList>
            <person name="Dougan E. K."/>
            <person name="Rhodes N."/>
            <person name="Thang M."/>
            <person name="Chan C."/>
        </authorList>
    </citation>
    <scope>NUCLEOTIDE SEQUENCE</scope>
</reference>
<sequence length="1055" mass="120059">EGVWAIYTPDADLYVEDLRGVEDGPSRQEDDFDPEWLPDQVVVGGLGLDRQILGPPALAELLPEDALRYLEAPERMLKEDGDCHCDVVPYWDATLRNSPRAYKDFIRHLYKIGYLDVTLEPKERAGMFFVKKSDGVRIRLIIDARRGNARFRDPPGISLATSEAFARFELEHHIANPDMEAGIDTPVLSVGLSDVKDCFHRMVQPKWLREYFCLDPVPAHWLGLGGTLLGDHRLRDDDLIFPMPAPLCMGFSWSLYYAQKVNQHLMSRIPTLACSRLFSDRSEPVVIKSGHSEAQPSHHFVYVDNLGILSTDACALNHSLSQVTKVFYDHRLDLHPGEVKHEAVDTLGCRVDGVKHVTTLKPSRAHKVRQALRGLLQRGKCSGRLLENIIGHLTYSFLMARPMLSIFDRVYKFIKRHYDAKAVLWPSVRDELTAALGGIIFCQADWNRGWNKLVSASDASLEGYGVCASKWPINIVQSVGRLQERERFRRTARHSARESALEQARLSPDGSVDQRDAYEAGFDIDHGFREVPHELLKEDNWSVKLMGKWKHRENIYELESLALLKAFSRIARGRFGHDTRQLLLVDNMAVCLAFSRCRSKNRRVLNIIRKFSAWSLARNVACAIRWVPSELNAADKPSRTQGIKADPNTFPTSYIKADDSKQSEKLGVQLRQPHNISFADSESRGVGSLVGHAESGRKTPWRPNTPGQSQRAEANSRSPKTEQPPQAPRIQGVRLLQGVGTTFLEDQVVTKQVQKYYQKEVDQLLEYVKRQGLAFEKDEDIDGGIVLYMNKCFWSGEQAHKGEKLLAAFMHQRPRFGRLGSRKLPRAWRALKGWRRLTPARSRRPWPLSVWTAVACELRRQNHTRMAVYVMVALSSYARPAELLRSTTYSLVPPVRLATAEWTLLLSPEHLERPGKTGEYDLSVALDSSYLKPWCQTVFELLRKQHASTPLWDFDYGDFVTEFHKACKALSLDLSPYQMRHSGPSIDRANNWRTALEVQKRGGWKSARSMMRYEKSARLGAAFLELPLKLRHHCQWCEEHLGDVILGRRAPLAPP</sequence>
<comment type="caution">
    <text evidence="3">The sequence shown here is derived from an EMBL/GenBank/DDBJ whole genome shotgun (WGS) entry which is preliminary data.</text>
</comment>
<accession>A0A812LJN3</accession>
<keyword evidence="1" id="KW-0233">DNA recombination</keyword>
<feature type="compositionally biased region" description="Polar residues" evidence="2">
    <location>
        <begin position="705"/>
        <end position="724"/>
    </location>
</feature>
<evidence type="ECO:0000313" key="3">
    <source>
        <dbReference type="EMBL" id="CAE7242377.1"/>
    </source>
</evidence>
<dbReference type="Gene3D" id="1.10.443.10">
    <property type="entry name" value="Intergrase catalytic core"/>
    <property type="match status" value="1"/>
</dbReference>
<evidence type="ECO:0000256" key="1">
    <source>
        <dbReference type="ARBA" id="ARBA00023172"/>
    </source>
</evidence>
<dbReference type="EMBL" id="CAJNIZ010005517">
    <property type="protein sequence ID" value="CAE7242377.1"/>
    <property type="molecule type" value="Genomic_DNA"/>
</dbReference>
<dbReference type="InterPro" id="IPR013762">
    <property type="entry name" value="Integrase-like_cat_sf"/>
</dbReference>
<dbReference type="AlphaFoldDB" id="A0A812LJN3"/>
<dbReference type="GO" id="GO:0015074">
    <property type="term" value="P:DNA integration"/>
    <property type="evidence" value="ECO:0007669"/>
    <property type="project" value="InterPro"/>
</dbReference>
<feature type="non-terminal residue" evidence="3">
    <location>
        <position position="1055"/>
    </location>
</feature>
<name>A0A812LJN3_SYMPI</name>
<gene>
    <name evidence="3" type="ORF">SPIL2461_LOCUS4261</name>
</gene>
<dbReference type="OrthoDB" id="447920at2759"/>